<name>A0AAW2K6E0_SESRA</name>
<reference evidence="2" key="1">
    <citation type="submission" date="2020-06" db="EMBL/GenBank/DDBJ databases">
        <authorList>
            <person name="Li T."/>
            <person name="Hu X."/>
            <person name="Zhang T."/>
            <person name="Song X."/>
            <person name="Zhang H."/>
            <person name="Dai N."/>
            <person name="Sheng W."/>
            <person name="Hou X."/>
            <person name="Wei L."/>
        </authorList>
    </citation>
    <scope>NUCLEOTIDE SEQUENCE</scope>
    <source>
        <strain evidence="2">G02</strain>
        <tissue evidence="2">Leaf</tissue>
    </source>
</reference>
<organism evidence="2">
    <name type="scientific">Sesamum radiatum</name>
    <name type="common">Black benniseed</name>
    <dbReference type="NCBI Taxonomy" id="300843"/>
    <lineage>
        <taxon>Eukaryota</taxon>
        <taxon>Viridiplantae</taxon>
        <taxon>Streptophyta</taxon>
        <taxon>Embryophyta</taxon>
        <taxon>Tracheophyta</taxon>
        <taxon>Spermatophyta</taxon>
        <taxon>Magnoliopsida</taxon>
        <taxon>eudicotyledons</taxon>
        <taxon>Gunneridae</taxon>
        <taxon>Pentapetalae</taxon>
        <taxon>asterids</taxon>
        <taxon>lamiids</taxon>
        <taxon>Lamiales</taxon>
        <taxon>Pedaliaceae</taxon>
        <taxon>Sesamum</taxon>
    </lineage>
</organism>
<protein>
    <submittedName>
        <fullName evidence="2">Uncharacterized protein</fullName>
    </submittedName>
</protein>
<feature type="compositionally biased region" description="Low complexity" evidence="1">
    <location>
        <begin position="56"/>
        <end position="67"/>
    </location>
</feature>
<feature type="compositionally biased region" description="Basic and acidic residues" evidence="1">
    <location>
        <begin position="32"/>
        <end position="44"/>
    </location>
</feature>
<proteinExistence type="predicted"/>
<reference evidence="2" key="2">
    <citation type="journal article" date="2024" name="Plant">
        <title>Genomic evolution and insights into agronomic trait innovations of Sesamum species.</title>
        <authorList>
            <person name="Miao H."/>
            <person name="Wang L."/>
            <person name="Qu L."/>
            <person name="Liu H."/>
            <person name="Sun Y."/>
            <person name="Le M."/>
            <person name="Wang Q."/>
            <person name="Wei S."/>
            <person name="Zheng Y."/>
            <person name="Lin W."/>
            <person name="Duan Y."/>
            <person name="Cao H."/>
            <person name="Xiong S."/>
            <person name="Wang X."/>
            <person name="Wei L."/>
            <person name="Li C."/>
            <person name="Ma Q."/>
            <person name="Ju M."/>
            <person name="Zhao R."/>
            <person name="Li G."/>
            <person name="Mu C."/>
            <person name="Tian Q."/>
            <person name="Mei H."/>
            <person name="Zhang T."/>
            <person name="Gao T."/>
            <person name="Zhang H."/>
        </authorList>
    </citation>
    <scope>NUCLEOTIDE SEQUENCE</scope>
    <source>
        <strain evidence="2">G02</strain>
    </source>
</reference>
<gene>
    <name evidence="2" type="ORF">Sradi_6471600</name>
</gene>
<evidence type="ECO:0000256" key="1">
    <source>
        <dbReference type="SAM" id="MobiDB-lite"/>
    </source>
</evidence>
<feature type="compositionally biased region" description="Polar residues" evidence="1">
    <location>
        <begin position="46"/>
        <end position="55"/>
    </location>
</feature>
<comment type="caution">
    <text evidence="2">The sequence shown here is derived from an EMBL/GenBank/DDBJ whole genome shotgun (WGS) entry which is preliminary data.</text>
</comment>
<sequence length="73" mass="7907">MHKRWTKAQQICGAEPETFTCEEMLKRERECEVGHSSDVREGKRASVQSTSGAKESTTATSMRTSTSVGGGGL</sequence>
<dbReference type="EMBL" id="JACGWJ010000030">
    <property type="protein sequence ID" value="KAL0301948.1"/>
    <property type="molecule type" value="Genomic_DNA"/>
</dbReference>
<accession>A0AAW2K6E0</accession>
<dbReference type="AlphaFoldDB" id="A0AAW2K6E0"/>
<feature type="region of interest" description="Disordered" evidence="1">
    <location>
        <begin position="32"/>
        <end position="73"/>
    </location>
</feature>
<evidence type="ECO:0000313" key="2">
    <source>
        <dbReference type="EMBL" id="KAL0301948.1"/>
    </source>
</evidence>